<dbReference type="EMBL" id="FQ032823">
    <property type="protein sequence ID" value="CBL87440.1"/>
    <property type="molecule type" value="Genomic_DNA"/>
</dbReference>
<gene>
    <name evidence="1" type="ORF">S18_848_0027</name>
</gene>
<accession>F4MMS7</accession>
<sequence>MDEAIVLMSRASHDSQLCKRLLEGHRRVLEAYGIKNLSSFRTDWFRRDDVWIIAVLTPDGERVLAGARLQPGLVANDFPLHQAVGHVDPNVGTFLEQIISEKAYELNALWNSIELAGMGLGSEFLIQVAMAAMPLLEARHLVALTSPVTRRWRKRHGWKLRSDLGEDGYFVYPKQSLRATVEHYMHPDFEGEVDPVVRELMKSVRERPEDVTTHVHGPKGQLTIRLNLTV</sequence>
<organism evidence="1">
    <name type="scientific">uncultured Flavobacteriia bacterium</name>
    <dbReference type="NCBI Taxonomy" id="212695"/>
    <lineage>
        <taxon>Bacteria</taxon>
        <taxon>Pseudomonadati</taxon>
        <taxon>Bacteroidota</taxon>
        <taxon>Flavobacteriia</taxon>
        <taxon>environmental samples</taxon>
    </lineage>
</organism>
<name>F4MMS7_9BACT</name>
<protein>
    <submittedName>
        <fullName evidence="1">Uncharacterized protein</fullName>
    </submittedName>
</protein>
<evidence type="ECO:0000313" key="1">
    <source>
        <dbReference type="EMBL" id="CBL87440.1"/>
    </source>
</evidence>
<reference evidence="1" key="1">
    <citation type="submission" date="2010-05" db="EMBL/GenBank/DDBJ databases">
        <authorList>
            <person name="Genoscope - CEA"/>
        </authorList>
    </citation>
    <scope>NUCLEOTIDE SEQUENCE</scope>
</reference>
<reference evidence="1" key="2">
    <citation type="journal article" date="2012" name="Environ. Microbiol.">
        <title>Genomic content of uncultured Bacteroidetes from contrasting oceanic provinces in the North Atlantic Ocean.</title>
        <authorList>
            <person name="Gomez-Pereira P.R."/>
            <person name="Schuler M."/>
            <person name="Fuchs B.M."/>
            <person name="Bennke C."/>
            <person name="Teeling H."/>
            <person name="Waldmann J."/>
            <person name="Richter M."/>
            <person name="Barbe V."/>
            <person name="Bataille E."/>
            <person name="Glockner F.O."/>
            <person name="Amann R."/>
        </authorList>
    </citation>
    <scope>NUCLEOTIDE SEQUENCE</scope>
</reference>
<proteinExistence type="predicted"/>
<dbReference type="AlphaFoldDB" id="F4MMS7"/>